<feature type="region of interest" description="Disordered" evidence="2">
    <location>
        <begin position="408"/>
        <end position="464"/>
    </location>
</feature>
<feature type="transmembrane region" description="Helical" evidence="3">
    <location>
        <begin position="88"/>
        <end position="110"/>
    </location>
</feature>
<feature type="transmembrane region" description="Helical" evidence="3">
    <location>
        <begin position="6"/>
        <end position="25"/>
    </location>
</feature>
<proteinExistence type="predicted"/>
<dbReference type="Proteomes" id="UP001151079">
    <property type="component" value="Unassembled WGS sequence"/>
</dbReference>
<feature type="coiled-coil region" evidence="1">
    <location>
        <begin position="512"/>
        <end position="553"/>
    </location>
</feature>
<evidence type="ECO:0000313" key="5">
    <source>
        <dbReference type="EMBL" id="MCV9928152.1"/>
    </source>
</evidence>
<dbReference type="InterPro" id="IPR008756">
    <property type="entry name" value="Peptidase_M56"/>
</dbReference>
<comment type="caution">
    <text evidence="5">The sequence shown here is derived from an EMBL/GenBank/DDBJ whole genome shotgun (WGS) entry which is preliminary data.</text>
</comment>
<keyword evidence="6" id="KW-1185">Reference proteome</keyword>
<protein>
    <submittedName>
        <fullName evidence="5">M56 family metallopeptidase</fullName>
    </submittedName>
</protein>
<reference evidence="5" key="1">
    <citation type="submission" date="2022-10" db="EMBL/GenBank/DDBJ databases">
        <title>Two novel species of Flavobacterium.</title>
        <authorList>
            <person name="Liu Q."/>
            <person name="Xin Y.-H."/>
        </authorList>
    </citation>
    <scope>NUCLEOTIDE SEQUENCE</scope>
    <source>
        <strain evidence="5">LS1R49</strain>
    </source>
</reference>
<feature type="domain" description="Peptidase M56" evidence="4">
    <location>
        <begin position="154"/>
        <end position="256"/>
    </location>
</feature>
<feature type="transmembrane region" description="Helical" evidence="3">
    <location>
        <begin position="37"/>
        <end position="59"/>
    </location>
</feature>
<keyword evidence="3" id="KW-1133">Transmembrane helix</keyword>
<dbReference type="CDD" id="cd07341">
    <property type="entry name" value="M56_BlaR1_MecR1_like"/>
    <property type="match status" value="1"/>
</dbReference>
<dbReference type="AlphaFoldDB" id="A0A9X3C5U6"/>
<accession>A0A9X3C5U6</accession>
<name>A0A9X3C5U6_9FLAO</name>
<keyword evidence="1" id="KW-0175">Coiled coil</keyword>
<keyword evidence="3" id="KW-0812">Transmembrane</keyword>
<feature type="compositionally biased region" description="Pro residues" evidence="2">
    <location>
        <begin position="430"/>
        <end position="442"/>
    </location>
</feature>
<evidence type="ECO:0000256" key="3">
    <source>
        <dbReference type="SAM" id="Phobius"/>
    </source>
</evidence>
<sequence>MEAIFIYILKTSGLITLFYLAYYFLLRKETFFNSNRWFLLSGLITSILLPFVVYTKIVWVAPTRTNFTSPINTTIKTIPVEESWFDTHLNLCLIILYVSIITLLLLKFAFDFYSLKRVIKGKTVQNQADFKFVDVSENIAPFSFFNYIVYNSSLYNTSELENILEHEKIHSEQNHTTDVLMARIFCIAFWFNPIVWLYKKAIMQNLEFIADAEALKKIADKKAYQYTLLKITTHENCVAITNHFYQSLIKKRIVMLNKNQSKKKNYWKYALVLPLLGAFVFLFQVKVIAQEKKQKEVNGVKEDIIVNTKSDPKDVFMYKIKKNTTDKELDEIVQKLKTNHEIIIAFSDVKRNSANELTGIRVDVRRKNGKAQIMQTSGNEAIKPFGVIVIKNQDGTETVNLQTGEKIHQPVTMGEGPDDAESYTSNENSPTPPSPPSFPDGPMPVANVDMSKMPKPPVHPKDVSDEKAMKKFNKEMAEFHKKMETFEPDMSAYEKEVEAVMAKREAIYEKEMAKYEIVMQKFNQDMEKFDQDMKKHETDIKKHEKEMKAFEKENKSK</sequence>
<evidence type="ECO:0000256" key="2">
    <source>
        <dbReference type="SAM" id="MobiDB-lite"/>
    </source>
</evidence>
<evidence type="ECO:0000256" key="1">
    <source>
        <dbReference type="SAM" id="Coils"/>
    </source>
</evidence>
<evidence type="ECO:0000313" key="6">
    <source>
        <dbReference type="Proteomes" id="UP001151079"/>
    </source>
</evidence>
<dbReference type="EMBL" id="JAOZEW010000010">
    <property type="protein sequence ID" value="MCV9928152.1"/>
    <property type="molecule type" value="Genomic_DNA"/>
</dbReference>
<gene>
    <name evidence="5" type="ORF">OIU83_10835</name>
</gene>
<organism evidence="5 6">
    <name type="scientific">Flavobacterium shii</name>
    <dbReference type="NCBI Taxonomy" id="2987687"/>
    <lineage>
        <taxon>Bacteria</taxon>
        <taxon>Pseudomonadati</taxon>
        <taxon>Bacteroidota</taxon>
        <taxon>Flavobacteriia</taxon>
        <taxon>Flavobacteriales</taxon>
        <taxon>Flavobacteriaceae</taxon>
        <taxon>Flavobacterium</taxon>
    </lineage>
</organism>
<keyword evidence="3" id="KW-0472">Membrane</keyword>
<dbReference type="Pfam" id="PF05569">
    <property type="entry name" value="Peptidase_M56"/>
    <property type="match status" value="1"/>
</dbReference>
<dbReference type="PANTHER" id="PTHR34978:SF3">
    <property type="entry name" value="SLR0241 PROTEIN"/>
    <property type="match status" value="1"/>
</dbReference>
<dbReference type="InterPro" id="IPR052173">
    <property type="entry name" value="Beta-lactam_resp_regulator"/>
</dbReference>
<evidence type="ECO:0000259" key="4">
    <source>
        <dbReference type="Pfam" id="PF05569"/>
    </source>
</evidence>
<feature type="transmembrane region" description="Helical" evidence="3">
    <location>
        <begin position="266"/>
        <end position="285"/>
    </location>
</feature>
<dbReference type="PANTHER" id="PTHR34978">
    <property type="entry name" value="POSSIBLE SENSOR-TRANSDUCER PROTEIN BLAR"/>
    <property type="match status" value="1"/>
</dbReference>
<dbReference type="RefSeq" id="WP_264206275.1">
    <property type="nucleotide sequence ID" value="NZ_JAOZEW010000010.1"/>
</dbReference>